<dbReference type="RefSeq" id="WP_072064146.1">
    <property type="nucleotide sequence ID" value="NZ_CVRY01000004.1"/>
</dbReference>
<proteinExistence type="predicted"/>
<reference evidence="2" key="1">
    <citation type="submission" date="2015-06" db="EMBL/GenBank/DDBJ databases">
        <authorList>
            <person name="Urmite Genomes"/>
        </authorList>
    </citation>
    <scope>NUCLEOTIDE SEQUENCE [LARGE SCALE GENOMIC DNA]</scope>
    <source>
        <strain evidence="2">CSUR P1867</strain>
    </source>
</reference>
<evidence type="ECO:0000313" key="1">
    <source>
        <dbReference type="EMBL" id="CRL63048.1"/>
    </source>
</evidence>
<organism evidence="1 2">
    <name type="scientific">Proteus penneri</name>
    <dbReference type="NCBI Taxonomy" id="102862"/>
    <lineage>
        <taxon>Bacteria</taxon>
        <taxon>Pseudomonadati</taxon>
        <taxon>Pseudomonadota</taxon>
        <taxon>Gammaproteobacteria</taxon>
        <taxon>Enterobacterales</taxon>
        <taxon>Morganellaceae</taxon>
        <taxon>Proteus</taxon>
    </lineage>
</organism>
<sequence>MGIFGKIKKENSNDVLLVQIYCKAMNCVITDFGKGVTVALLREGNSSGKIALRFATYCFANVVRQSLMNDIEKKVFVHDVKFLLPLLRGIGDISDRDIIHYSDMLGNIESGNETFLGLVLSDRVMLQGDIVSLA</sequence>
<accession>A0A0G4QB20</accession>
<protein>
    <submittedName>
        <fullName evidence="1">Uncharacterized protein</fullName>
    </submittedName>
</protein>
<name>A0A0G4QB20_9GAMM</name>
<dbReference type="AlphaFoldDB" id="A0A0G4QB20"/>
<gene>
    <name evidence="1" type="ORF">BN1804_02301</name>
</gene>
<dbReference type="EMBL" id="CVRY01000004">
    <property type="protein sequence ID" value="CRL63048.1"/>
    <property type="molecule type" value="Genomic_DNA"/>
</dbReference>
<dbReference type="Proteomes" id="UP000183920">
    <property type="component" value="Unassembled WGS sequence"/>
</dbReference>
<evidence type="ECO:0000313" key="2">
    <source>
        <dbReference type="Proteomes" id="UP000183920"/>
    </source>
</evidence>